<accession>A0A9W7XIR1</accession>
<keyword evidence="7" id="KW-0539">Nucleus</keyword>
<sequence length="181" mass="20003">MASSDAVPFELQSIEGIRYHKLLSVLDRSLASVVDTFKLEDLQSIFPDLAQEIPEKLVDSYEQISSYLRNSANADFQAILMQYDMANKLAALDKLVSEAAERKTASTSEHGLVSIMSPDAINRGRSAAIKRVELERLEAKLAQLQQENAVSLSALAQKRDVLADERRKLEATVGLVNKIAN</sequence>
<evidence type="ECO:0000256" key="3">
    <source>
        <dbReference type="ARBA" id="ARBA00022454"/>
    </source>
</evidence>
<gene>
    <name evidence="11" type="ORF">LPJ64_004906</name>
</gene>
<evidence type="ECO:0000256" key="7">
    <source>
        <dbReference type="ARBA" id="ARBA00023242"/>
    </source>
</evidence>
<dbReference type="Proteomes" id="UP001145021">
    <property type="component" value="Unassembled WGS sequence"/>
</dbReference>
<evidence type="ECO:0000256" key="6">
    <source>
        <dbReference type="ARBA" id="ARBA00022838"/>
    </source>
</evidence>
<feature type="coiled-coil region" evidence="10">
    <location>
        <begin position="127"/>
        <end position="172"/>
    </location>
</feature>
<dbReference type="GO" id="GO:0007059">
    <property type="term" value="P:chromosome segregation"/>
    <property type="evidence" value="ECO:0007669"/>
    <property type="project" value="TreeGrafter"/>
</dbReference>
<evidence type="ECO:0000256" key="8">
    <source>
        <dbReference type="ARBA" id="ARBA00023306"/>
    </source>
</evidence>
<keyword evidence="4" id="KW-0132">Cell division</keyword>
<dbReference type="InterPro" id="IPR007128">
    <property type="entry name" value="PMF1/Nnf1"/>
</dbReference>
<evidence type="ECO:0000313" key="11">
    <source>
        <dbReference type="EMBL" id="KAJ1643305.1"/>
    </source>
</evidence>
<organism evidence="11 12">
    <name type="scientific">Coemansia asiatica</name>
    <dbReference type="NCBI Taxonomy" id="1052880"/>
    <lineage>
        <taxon>Eukaryota</taxon>
        <taxon>Fungi</taxon>
        <taxon>Fungi incertae sedis</taxon>
        <taxon>Zoopagomycota</taxon>
        <taxon>Kickxellomycotina</taxon>
        <taxon>Kickxellomycetes</taxon>
        <taxon>Kickxellales</taxon>
        <taxon>Kickxellaceae</taxon>
        <taxon>Coemansia</taxon>
    </lineage>
</organism>
<evidence type="ECO:0000256" key="5">
    <source>
        <dbReference type="ARBA" id="ARBA00022776"/>
    </source>
</evidence>
<keyword evidence="10" id="KW-0175">Coiled coil</keyword>
<evidence type="ECO:0000256" key="1">
    <source>
        <dbReference type="ARBA" id="ARBA00004123"/>
    </source>
</evidence>
<keyword evidence="8" id="KW-0131">Cell cycle</keyword>
<dbReference type="GO" id="GO:0005634">
    <property type="term" value="C:nucleus"/>
    <property type="evidence" value="ECO:0007669"/>
    <property type="project" value="UniProtKB-SubCell"/>
</dbReference>
<evidence type="ECO:0000256" key="4">
    <source>
        <dbReference type="ARBA" id="ARBA00022618"/>
    </source>
</evidence>
<evidence type="ECO:0000313" key="12">
    <source>
        <dbReference type="Proteomes" id="UP001145021"/>
    </source>
</evidence>
<comment type="subcellular location">
    <subcellularLocation>
        <location evidence="2">Chromosome</location>
        <location evidence="2">Centromere</location>
        <location evidence="2">Kinetochore</location>
    </subcellularLocation>
    <subcellularLocation>
        <location evidence="1">Nucleus</location>
    </subcellularLocation>
</comment>
<protein>
    <submittedName>
        <fullName evidence="11">Uncharacterized protein</fullName>
    </submittedName>
</protein>
<dbReference type="PANTHER" id="PTHR15459">
    <property type="entry name" value="POLYAMINE-MODULATED FACTOR 1"/>
    <property type="match status" value="1"/>
</dbReference>
<keyword evidence="3" id="KW-0158">Chromosome</keyword>
<keyword evidence="9" id="KW-0137">Centromere</keyword>
<keyword evidence="5" id="KW-0498">Mitosis</keyword>
<evidence type="ECO:0000256" key="2">
    <source>
        <dbReference type="ARBA" id="ARBA00004629"/>
    </source>
</evidence>
<name>A0A9W7XIR1_9FUNG</name>
<dbReference type="AlphaFoldDB" id="A0A9W7XIR1"/>
<proteinExistence type="predicted"/>
<evidence type="ECO:0000256" key="10">
    <source>
        <dbReference type="SAM" id="Coils"/>
    </source>
</evidence>
<dbReference type="Pfam" id="PF03980">
    <property type="entry name" value="Nnf1"/>
    <property type="match status" value="1"/>
</dbReference>
<dbReference type="EMBL" id="JANBOH010000270">
    <property type="protein sequence ID" value="KAJ1643305.1"/>
    <property type="molecule type" value="Genomic_DNA"/>
</dbReference>
<keyword evidence="12" id="KW-1185">Reference proteome</keyword>
<dbReference type="GO" id="GO:0051301">
    <property type="term" value="P:cell division"/>
    <property type="evidence" value="ECO:0007669"/>
    <property type="project" value="UniProtKB-KW"/>
</dbReference>
<dbReference type="PANTHER" id="PTHR15459:SF3">
    <property type="entry name" value="POLYAMINE-MODULATED FACTOR 1"/>
    <property type="match status" value="1"/>
</dbReference>
<dbReference type="GO" id="GO:0000444">
    <property type="term" value="C:MIS12/MIND type complex"/>
    <property type="evidence" value="ECO:0007669"/>
    <property type="project" value="InterPro"/>
</dbReference>
<reference evidence="11" key="1">
    <citation type="submission" date="2022-07" db="EMBL/GenBank/DDBJ databases">
        <title>Phylogenomic reconstructions and comparative analyses of Kickxellomycotina fungi.</title>
        <authorList>
            <person name="Reynolds N.K."/>
            <person name="Stajich J.E."/>
            <person name="Barry K."/>
            <person name="Grigoriev I.V."/>
            <person name="Crous P."/>
            <person name="Smith M.E."/>
        </authorList>
    </citation>
    <scope>NUCLEOTIDE SEQUENCE</scope>
    <source>
        <strain evidence="11">NBRC 105413</strain>
    </source>
</reference>
<comment type="caution">
    <text evidence="11">The sequence shown here is derived from an EMBL/GenBank/DDBJ whole genome shotgun (WGS) entry which is preliminary data.</text>
</comment>
<keyword evidence="6" id="KW-0995">Kinetochore</keyword>
<evidence type="ECO:0000256" key="9">
    <source>
        <dbReference type="ARBA" id="ARBA00023328"/>
    </source>
</evidence>